<dbReference type="Pfam" id="PF03960">
    <property type="entry name" value="ArsC"/>
    <property type="match status" value="1"/>
</dbReference>
<dbReference type="EMBL" id="QDKG01000003">
    <property type="protein sequence ID" value="PVH25151.1"/>
    <property type="molecule type" value="Genomic_DNA"/>
</dbReference>
<gene>
    <name evidence="3" type="ORF">DC487_09480</name>
</gene>
<dbReference type="Gene3D" id="3.40.30.10">
    <property type="entry name" value="Glutaredoxin"/>
    <property type="match status" value="1"/>
</dbReference>
<evidence type="ECO:0000256" key="2">
    <source>
        <dbReference type="PROSITE-ProRule" id="PRU01282"/>
    </source>
</evidence>
<name>A0A2T8HI98_9SPHI</name>
<dbReference type="PANTHER" id="PTHR30041:SF8">
    <property type="entry name" value="PROTEIN YFFB"/>
    <property type="match status" value="1"/>
</dbReference>
<keyword evidence="4" id="KW-1185">Reference proteome</keyword>
<protein>
    <submittedName>
        <fullName evidence="3">Arsenate reductase</fullName>
    </submittedName>
</protein>
<dbReference type="InterPro" id="IPR036249">
    <property type="entry name" value="Thioredoxin-like_sf"/>
</dbReference>
<dbReference type="InterPro" id="IPR006504">
    <property type="entry name" value="Tscrpt_reg_Spx/MgsR"/>
</dbReference>
<dbReference type="InterPro" id="IPR006660">
    <property type="entry name" value="Arsenate_reductase-like"/>
</dbReference>
<accession>A0A2T8HI98</accession>
<dbReference type="PROSITE" id="PS51353">
    <property type="entry name" value="ARSC"/>
    <property type="match status" value="1"/>
</dbReference>
<dbReference type="Proteomes" id="UP000245627">
    <property type="component" value="Unassembled WGS sequence"/>
</dbReference>
<comment type="similarity">
    <text evidence="1 2">Belongs to the ArsC family.</text>
</comment>
<dbReference type="SUPFAM" id="SSF52833">
    <property type="entry name" value="Thioredoxin-like"/>
    <property type="match status" value="1"/>
</dbReference>
<evidence type="ECO:0000256" key="1">
    <source>
        <dbReference type="ARBA" id="ARBA00007198"/>
    </source>
</evidence>
<evidence type="ECO:0000313" key="4">
    <source>
        <dbReference type="Proteomes" id="UP000245627"/>
    </source>
</evidence>
<organism evidence="3 4">
    <name type="scientific">Sphingobacterium corticibacter</name>
    <dbReference type="NCBI Taxonomy" id="2171749"/>
    <lineage>
        <taxon>Bacteria</taxon>
        <taxon>Pseudomonadati</taxon>
        <taxon>Bacteroidota</taxon>
        <taxon>Sphingobacteriia</taxon>
        <taxon>Sphingobacteriales</taxon>
        <taxon>Sphingobacteriaceae</taxon>
        <taxon>Sphingobacterium</taxon>
    </lineage>
</organism>
<sequence length="121" mass="13720">MTASNNSPLHVYGIKNCSTVKKALDWLTQHDKPFVFHDFKKEQATVTQLAAWEKHVSYETLLNKKGTTWRKLEPEVQQQIVDAPSANEVLAAHNSMIKRPVIEHASGLIVGFDEKTYETTL</sequence>
<dbReference type="OrthoDB" id="9794155at2"/>
<proteinExistence type="inferred from homology"/>
<reference evidence="3 4" key="1">
    <citation type="submission" date="2018-04" db="EMBL/GenBank/DDBJ databases">
        <title>Sphingobacterium cortibacter sp. nov.</title>
        <authorList>
            <person name="Li Y."/>
        </authorList>
    </citation>
    <scope>NUCLEOTIDE SEQUENCE [LARGE SCALE GENOMIC DNA]</scope>
    <source>
        <strain evidence="3 4">2c-3</strain>
    </source>
</reference>
<dbReference type="RefSeq" id="WP_116775740.1">
    <property type="nucleotide sequence ID" value="NZ_QDKG01000003.1"/>
</dbReference>
<dbReference type="AlphaFoldDB" id="A0A2T8HI98"/>
<dbReference type="NCBIfam" id="TIGR01617">
    <property type="entry name" value="arsC_related"/>
    <property type="match status" value="1"/>
</dbReference>
<comment type="caution">
    <text evidence="3">The sequence shown here is derived from an EMBL/GenBank/DDBJ whole genome shotgun (WGS) entry which is preliminary data.</text>
</comment>
<evidence type="ECO:0000313" key="3">
    <source>
        <dbReference type="EMBL" id="PVH25151.1"/>
    </source>
</evidence>
<dbReference type="PANTHER" id="PTHR30041">
    <property type="entry name" value="ARSENATE REDUCTASE"/>
    <property type="match status" value="1"/>
</dbReference>